<feature type="domain" description="RING-type" evidence="11">
    <location>
        <begin position="32"/>
        <end position="71"/>
    </location>
</feature>
<dbReference type="Pfam" id="PF00097">
    <property type="entry name" value="zf-C3HC4"/>
    <property type="match status" value="1"/>
</dbReference>
<evidence type="ECO:0000256" key="1">
    <source>
        <dbReference type="ARBA" id="ARBA00000900"/>
    </source>
</evidence>
<dbReference type="GO" id="GO:0000209">
    <property type="term" value="P:protein polyubiquitination"/>
    <property type="evidence" value="ECO:0007669"/>
    <property type="project" value="TreeGrafter"/>
</dbReference>
<evidence type="ECO:0000256" key="6">
    <source>
        <dbReference type="ARBA" id="ARBA00022833"/>
    </source>
</evidence>
<feature type="region of interest" description="Disordered" evidence="10">
    <location>
        <begin position="1"/>
        <end position="23"/>
    </location>
</feature>
<comment type="catalytic activity">
    <reaction evidence="1">
        <text>S-ubiquitinyl-[E2 ubiquitin-conjugating enzyme]-L-cysteine + [acceptor protein]-L-lysine = [E2 ubiquitin-conjugating enzyme]-L-cysteine + N(6)-ubiquitinyl-[acceptor protein]-L-lysine.</text>
        <dbReference type="EC" id="2.3.2.27"/>
    </reaction>
</comment>
<evidence type="ECO:0000256" key="4">
    <source>
        <dbReference type="ARBA" id="ARBA00022723"/>
    </source>
</evidence>
<evidence type="ECO:0000256" key="9">
    <source>
        <dbReference type="PROSITE-ProRule" id="PRU00175"/>
    </source>
</evidence>
<reference evidence="12" key="1">
    <citation type="submission" date="2020-01" db="EMBL/GenBank/DDBJ databases">
        <title>Genome Sequencing of Three Apophysomyces-Like Fungal Strains Confirms a Novel Fungal Genus in the Mucoromycota with divergent Burkholderia-like Endosymbiotic Bacteria.</title>
        <authorList>
            <person name="Stajich J.E."/>
            <person name="Macias A.M."/>
            <person name="Carter-House D."/>
            <person name="Lovett B."/>
            <person name="Kasson L.R."/>
            <person name="Berry K."/>
            <person name="Grigoriev I."/>
            <person name="Chang Y."/>
            <person name="Spatafora J."/>
            <person name="Kasson M.T."/>
        </authorList>
    </citation>
    <scope>NUCLEOTIDE SEQUENCE</scope>
    <source>
        <strain evidence="12">NRRL A-21654</strain>
    </source>
</reference>
<dbReference type="PROSITE" id="PS00518">
    <property type="entry name" value="ZF_RING_1"/>
    <property type="match status" value="1"/>
</dbReference>
<dbReference type="SUPFAM" id="SSF57850">
    <property type="entry name" value="RING/U-box"/>
    <property type="match status" value="1"/>
</dbReference>
<evidence type="ECO:0000256" key="3">
    <source>
        <dbReference type="ARBA" id="ARBA00022679"/>
    </source>
</evidence>
<proteinExistence type="predicted"/>
<keyword evidence="6" id="KW-0862">Zinc</keyword>
<comment type="caution">
    <text evidence="12">The sequence shown here is derived from an EMBL/GenBank/DDBJ whole genome shotgun (WGS) entry which is preliminary data.</text>
</comment>
<organism evidence="12 13">
    <name type="scientific">Apophysomyces ossiformis</name>
    <dbReference type="NCBI Taxonomy" id="679940"/>
    <lineage>
        <taxon>Eukaryota</taxon>
        <taxon>Fungi</taxon>
        <taxon>Fungi incertae sedis</taxon>
        <taxon>Mucoromycota</taxon>
        <taxon>Mucoromycotina</taxon>
        <taxon>Mucoromycetes</taxon>
        <taxon>Mucorales</taxon>
        <taxon>Mucorineae</taxon>
        <taxon>Mucoraceae</taxon>
        <taxon>Apophysomyces</taxon>
    </lineage>
</organism>
<evidence type="ECO:0000313" key="13">
    <source>
        <dbReference type="Proteomes" id="UP000605846"/>
    </source>
</evidence>
<dbReference type="GO" id="GO:0061630">
    <property type="term" value="F:ubiquitin protein ligase activity"/>
    <property type="evidence" value="ECO:0007669"/>
    <property type="project" value="UniProtKB-EC"/>
</dbReference>
<dbReference type="PROSITE" id="PS50089">
    <property type="entry name" value="ZF_RING_2"/>
    <property type="match status" value="1"/>
</dbReference>
<evidence type="ECO:0000313" key="12">
    <source>
        <dbReference type="EMBL" id="KAF7724126.1"/>
    </source>
</evidence>
<dbReference type="PANTHER" id="PTHR46077">
    <property type="entry name" value="E3 UBIQUITIN-PROTEIN LIGASE TOPORS"/>
    <property type="match status" value="1"/>
</dbReference>
<dbReference type="GO" id="GO:0006513">
    <property type="term" value="P:protein monoubiquitination"/>
    <property type="evidence" value="ECO:0007669"/>
    <property type="project" value="TreeGrafter"/>
</dbReference>
<evidence type="ECO:0000256" key="2">
    <source>
        <dbReference type="ARBA" id="ARBA00012483"/>
    </source>
</evidence>
<dbReference type="Gene3D" id="3.30.40.10">
    <property type="entry name" value="Zinc/RING finger domain, C3HC4 (zinc finger)"/>
    <property type="match status" value="1"/>
</dbReference>
<keyword evidence="7" id="KW-0805">Transcription regulation</keyword>
<evidence type="ECO:0000259" key="11">
    <source>
        <dbReference type="PROSITE" id="PS50089"/>
    </source>
</evidence>
<accession>A0A8H7EPE6</accession>
<keyword evidence="4" id="KW-0479">Metal-binding</keyword>
<name>A0A8H7EPE6_9FUNG</name>
<dbReference type="OrthoDB" id="21204at2759"/>
<dbReference type="GO" id="GO:0008270">
    <property type="term" value="F:zinc ion binding"/>
    <property type="evidence" value="ECO:0007669"/>
    <property type="project" value="UniProtKB-KW"/>
</dbReference>
<dbReference type="Proteomes" id="UP000605846">
    <property type="component" value="Unassembled WGS sequence"/>
</dbReference>
<keyword evidence="3" id="KW-0808">Transferase</keyword>
<gene>
    <name evidence="12" type="ORF">EC973_001310</name>
</gene>
<dbReference type="InterPro" id="IPR013083">
    <property type="entry name" value="Znf_RING/FYVE/PHD"/>
</dbReference>
<keyword evidence="8" id="KW-0804">Transcription</keyword>
<dbReference type="AlphaFoldDB" id="A0A8H7EPE6"/>
<feature type="region of interest" description="Disordered" evidence="10">
    <location>
        <begin position="96"/>
        <end position="117"/>
    </location>
</feature>
<dbReference type="EMBL" id="JABAYA010000129">
    <property type="protein sequence ID" value="KAF7724126.1"/>
    <property type="molecule type" value="Genomic_DNA"/>
</dbReference>
<evidence type="ECO:0000256" key="10">
    <source>
        <dbReference type="SAM" id="MobiDB-lite"/>
    </source>
</evidence>
<evidence type="ECO:0000256" key="8">
    <source>
        <dbReference type="ARBA" id="ARBA00023163"/>
    </source>
</evidence>
<keyword evidence="5 9" id="KW-0863">Zinc-finger</keyword>
<dbReference type="SMART" id="SM00184">
    <property type="entry name" value="RING"/>
    <property type="match status" value="1"/>
</dbReference>
<sequence>MPTSRFACKGKRKRSIEDEEEDEESASKGPICSICMQPYTNRTFIRSCFHSFCFVCIRQWINIATSCPLCKQPIEHLVYNIDEDKNTYQEYSLADKAKDGKHDPPPTPPSLTPQERLRIQRSHIYRSPTEAIYPTPPSSSFARIQCISPENMPRAAIFIERELPALMGELYDPLVETHIKNILLIPYQTNLRSKSRNVMKMDDSEIIQQLSEWISDNEDDTIARRFIRELMAFIRSGHNYNSFVSNSIYKVQSS</sequence>
<dbReference type="InterPro" id="IPR018957">
    <property type="entry name" value="Znf_C3HC4_RING-type"/>
</dbReference>
<protein>
    <recommendedName>
        <fullName evidence="2">RING-type E3 ubiquitin transferase</fullName>
        <ecNumber evidence="2">2.3.2.27</ecNumber>
    </recommendedName>
</protein>
<keyword evidence="13" id="KW-1185">Reference proteome</keyword>
<dbReference type="EC" id="2.3.2.27" evidence="2"/>
<dbReference type="InterPro" id="IPR017907">
    <property type="entry name" value="Znf_RING_CS"/>
</dbReference>
<evidence type="ECO:0000256" key="7">
    <source>
        <dbReference type="ARBA" id="ARBA00023015"/>
    </source>
</evidence>
<evidence type="ECO:0000256" key="5">
    <source>
        <dbReference type="ARBA" id="ARBA00022771"/>
    </source>
</evidence>
<dbReference type="PANTHER" id="PTHR46077:SF1">
    <property type="entry name" value="TOP1 BINDING ARGININE_SERINE RICH PROTEIN, E3 UBIQUITIN LIGASE"/>
    <property type="match status" value="1"/>
</dbReference>
<dbReference type="InterPro" id="IPR001841">
    <property type="entry name" value="Znf_RING"/>
</dbReference>